<evidence type="ECO:0000313" key="1">
    <source>
        <dbReference type="EMBL" id="CAI9154153.1"/>
    </source>
</evidence>
<reference evidence="1" key="1">
    <citation type="submission" date="2023-04" db="EMBL/GenBank/DDBJ databases">
        <authorList>
            <consortium name="ELIXIR-Norway"/>
        </authorList>
    </citation>
    <scope>NUCLEOTIDE SEQUENCE [LARGE SCALE GENOMIC DNA]</scope>
</reference>
<dbReference type="EMBL" id="OX459947">
    <property type="protein sequence ID" value="CAI9154153.1"/>
    <property type="molecule type" value="Genomic_DNA"/>
</dbReference>
<proteinExistence type="predicted"/>
<organism evidence="1 2">
    <name type="scientific">Rangifer tarandus platyrhynchus</name>
    <name type="common">Svalbard reindeer</name>
    <dbReference type="NCBI Taxonomy" id="3082113"/>
    <lineage>
        <taxon>Eukaryota</taxon>
        <taxon>Metazoa</taxon>
        <taxon>Chordata</taxon>
        <taxon>Craniata</taxon>
        <taxon>Vertebrata</taxon>
        <taxon>Euteleostomi</taxon>
        <taxon>Mammalia</taxon>
        <taxon>Eutheria</taxon>
        <taxon>Laurasiatheria</taxon>
        <taxon>Artiodactyla</taxon>
        <taxon>Ruminantia</taxon>
        <taxon>Pecora</taxon>
        <taxon>Cervidae</taxon>
        <taxon>Odocoileinae</taxon>
        <taxon>Rangifer</taxon>
    </lineage>
</organism>
<dbReference type="Proteomes" id="UP001176941">
    <property type="component" value="Chromosome 11"/>
</dbReference>
<keyword evidence="2" id="KW-1185">Reference proteome</keyword>
<evidence type="ECO:0000313" key="2">
    <source>
        <dbReference type="Proteomes" id="UP001176941"/>
    </source>
</evidence>
<protein>
    <submittedName>
        <fullName evidence="1">Uncharacterized protein</fullName>
    </submittedName>
</protein>
<name>A0ABN8XYG0_RANTA</name>
<accession>A0ABN8XYG0</accession>
<sequence length="123" mass="13498">MAQLPLPGLVRQSGASCHPSPVVDALNADFHLISNFLNVSSHMELAAATLDSSDTEKSIANLLYTMFQSSFITDHCWCRTDLMSDTSLLCPVSKPSEHKGGQTFLKRLLPQPSRSVSRTSGYW</sequence>
<gene>
    <name evidence="1" type="ORF">MRATA1EN1_LOCUS3115</name>
</gene>